<sequence length="142" mass="15068">MTSATGSFTVPLTPSEAFVLFTPRGERAWAEGWDPRFPAPVDDDTTPGTVFTTDAGGRRTTWVVTGRTAGQAISYARVAHGATAGTVAVTLRPSTGGTEVTVTYDLTALTAEAEPAARDFFDGYAAYLESWRVAIDAHLTYS</sequence>
<organism evidence="1 2">
    <name type="scientific">Paractinoplanes lichenicola</name>
    <dbReference type="NCBI Taxonomy" id="2802976"/>
    <lineage>
        <taxon>Bacteria</taxon>
        <taxon>Bacillati</taxon>
        <taxon>Actinomycetota</taxon>
        <taxon>Actinomycetes</taxon>
        <taxon>Micromonosporales</taxon>
        <taxon>Micromonosporaceae</taxon>
        <taxon>Paractinoplanes</taxon>
    </lineage>
</organism>
<keyword evidence="2" id="KW-1185">Reference proteome</keyword>
<evidence type="ECO:0000313" key="1">
    <source>
        <dbReference type="EMBL" id="MBL7256103.1"/>
    </source>
</evidence>
<dbReference type="RefSeq" id="WP_202992670.1">
    <property type="nucleotide sequence ID" value="NZ_JAENHO010000005.1"/>
</dbReference>
<dbReference type="EMBL" id="JAENHO010000005">
    <property type="protein sequence ID" value="MBL7256103.1"/>
    <property type="molecule type" value="Genomic_DNA"/>
</dbReference>
<dbReference type="Proteomes" id="UP000598996">
    <property type="component" value="Unassembled WGS sequence"/>
</dbReference>
<gene>
    <name evidence="1" type="ORF">JKJ07_17545</name>
</gene>
<protein>
    <submittedName>
        <fullName evidence="1">SRPBCC family protein</fullName>
    </submittedName>
</protein>
<evidence type="ECO:0000313" key="2">
    <source>
        <dbReference type="Proteomes" id="UP000598996"/>
    </source>
</evidence>
<accession>A0ABS1VMY6</accession>
<dbReference type="Gene3D" id="3.30.530.20">
    <property type="match status" value="1"/>
</dbReference>
<dbReference type="Pfam" id="PF10604">
    <property type="entry name" value="Polyketide_cyc2"/>
    <property type="match status" value="1"/>
</dbReference>
<dbReference type="SUPFAM" id="SSF55961">
    <property type="entry name" value="Bet v1-like"/>
    <property type="match status" value="1"/>
</dbReference>
<reference evidence="1 2" key="1">
    <citation type="submission" date="2021-01" db="EMBL/GenBank/DDBJ databases">
        <title>Actinoplanes sp. nov. LDG1-01 isolated from lichen.</title>
        <authorList>
            <person name="Saeng-In P."/>
            <person name="Phongsopitanun W."/>
            <person name="Kanchanasin P."/>
            <person name="Yuki M."/>
            <person name="Kudo T."/>
            <person name="Ohkuma M."/>
            <person name="Tanasupawat S."/>
        </authorList>
    </citation>
    <scope>NUCLEOTIDE SEQUENCE [LARGE SCALE GENOMIC DNA]</scope>
    <source>
        <strain evidence="1 2">LDG1-01</strain>
    </source>
</reference>
<dbReference type="InterPro" id="IPR023393">
    <property type="entry name" value="START-like_dom_sf"/>
</dbReference>
<name>A0ABS1VMY6_9ACTN</name>
<proteinExistence type="predicted"/>
<dbReference type="InterPro" id="IPR019587">
    <property type="entry name" value="Polyketide_cyclase/dehydratase"/>
</dbReference>
<comment type="caution">
    <text evidence="1">The sequence shown here is derived from an EMBL/GenBank/DDBJ whole genome shotgun (WGS) entry which is preliminary data.</text>
</comment>